<dbReference type="InterPro" id="IPR050469">
    <property type="entry name" value="Diguanylate_Cyclase"/>
</dbReference>
<evidence type="ECO:0000256" key="2">
    <source>
        <dbReference type="SAM" id="MobiDB-lite"/>
    </source>
</evidence>
<evidence type="ECO:0000313" key="5">
    <source>
        <dbReference type="Proteomes" id="UP001220395"/>
    </source>
</evidence>
<organism evidence="4 5">
    <name type="scientific">Sphingomonas naphthae</name>
    <dbReference type="NCBI Taxonomy" id="1813468"/>
    <lineage>
        <taxon>Bacteria</taxon>
        <taxon>Pseudomonadati</taxon>
        <taxon>Pseudomonadota</taxon>
        <taxon>Alphaproteobacteria</taxon>
        <taxon>Sphingomonadales</taxon>
        <taxon>Sphingomonadaceae</taxon>
        <taxon>Sphingomonas</taxon>
    </lineage>
</organism>
<dbReference type="CDD" id="cd01949">
    <property type="entry name" value="GGDEF"/>
    <property type="match status" value="1"/>
</dbReference>
<dbReference type="Proteomes" id="UP001220395">
    <property type="component" value="Chromosome"/>
</dbReference>
<proteinExistence type="predicted"/>
<dbReference type="PANTHER" id="PTHR45138:SF24">
    <property type="entry name" value="DIGUANYLATE CYCLASE DGCC-RELATED"/>
    <property type="match status" value="1"/>
</dbReference>
<dbReference type="SMART" id="SM00267">
    <property type="entry name" value="GGDEF"/>
    <property type="match status" value="1"/>
</dbReference>
<accession>A0ABY7TFD5</accession>
<name>A0ABY7TFD5_9SPHN</name>
<dbReference type="PANTHER" id="PTHR45138">
    <property type="entry name" value="REGULATORY COMPONENTS OF SENSORY TRANSDUCTION SYSTEM"/>
    <property type="match status" value="1"/>
</dbReference>
<evidence type="ECO:0000313" key="4">
    <source>
        <dbReference type="EMBL" id="WCT71947.1"/>
    </source>
</evidence>
<dbReference type="NCBIfam" id="TIGR00254">
    <property type="entry name" value="GGDEF"/>
    <property type="match status" value="1"/>
</dbReference>
<sequence>MFEPKFPPRDTRSAPAQRGGLGGRLKAMRDYLMTPPEEEPLIAGTPPGAPGLFEHIGSFLAVNGLAPTPSNYELAYQVVRADGDGLAGMLECPQAEPAPEAPAEPIGEQLAQLLEDALAAIAKVDGIVRESGADVRAYGDALQTSARDLDGASPARAMRSLVELTSMMVDRTRRAESRLAEMSREVDTLHGTLAEVSALAARDSLTGLPNRAAIEERLAEAVAAAERLSKPLALAYCDVDHFKRINDEFGHAVGDRVLKLVAEALRDGEAAGGFVGRYGGEEFLMMFEGLTASEAATHIDDIRERLSERHLRLRDTDRPIGQVTFSAGVAQLRAGEIVAELVSRADDRLLAAKREGRNRVEIDPRD</sequence>
<dbReference type="InterPro" id="IPR000160">
    <property type="entry name" value="GGDEF_dom"/>
</dbReference>
<gene>
    <name evidence="4" type="ORF">PQ455_09815</name>
</gene>
<dbReference type="Pfam" id="PF00990">
    <property type="entry name" value="GGDEF"/>
    <property type="match status" value="1"/>
</dbReference>
<reference evidence="4 5" key="1">
    <citation type="submission" date="2023-02" db="EMBL/GenBank/DDBJ databases">
        <title>Genome sequence of Sphingomonas naphthae.</title>
        <authorList>
            <person name="Kim S."/>
            <person name="Heo J."/>
            <person name="Kwon S.-W."/>
        </authorList>
    </citation>
    <scope>NUCLEOTIDE SEQUENCE [LARGE SCALE GENOMIC DNA]</scope>
    <source>
        <strain evidence="4 5">KACC 18716</strain>
    </source>
</reference>
<dbReference type="Gene3D" id="3.30.70.270">
    <property type="match status" value="1"/>
</dbReference>
<feature type="compositionally biased region" description="Basic and acidic residues" evidence="2">
    <location>
        <begin position="1"/>
        <end position="12"/>
    </location>
</feature>
<feature type="domain" description="GGDEF" evidence="3">
    <location>
        <begin position="230"/>
        <end position="365"/>
    </location>
</feature>
<dbReference type="InterPro" id="IPR043128">
    <property type="entry name" value="Rev_trsase/Diguanyl_cyclase"/>
</dbReference>
<dbReference type="EMBL" id="CP117411">
    <property type="protein sequence ID" value="WCT71947.1"/>
    <property type="molecule type" value="Genomic_DNA"/>
</dbReference>
<feature type="region of interest" description="Disordered" evidence="2">
    <location>
        <begin position="1"/>
        <end position="23"/>
    </location>
</feature>
<dbReference type="EC" id="2.7.7.65" evidence="1"/>
<protein>
    <recommendedName>
        <fullName evidence="1">diguanylate cyclase</fullName>
        <ecNumber evidence="1">2.7.7.65</ecNumber>
    </recommendedName>
</protein>
<dbReference type="PROSITE" id="PS50887">
    <property type="entry name" value="GGDEF"/>
    <property type="match status" value="1"/>
</dbReference>
<dbReference type="RefSeq" id="WP_273685894.1">
    <property type="nucleotide sequence ID" value="NZ_CP117411.1"/>
</dbReference>
<evidence type="ECO:0000259" key="3">
    <source>
        <dbReference type="PROSITE" id="PS50887"/>
    </source>
</evidence>
<evidence type="ECO:0000256" key="1">
    <source>
        <dbReference type="ARBA" id="ARBA00012528"/>
    </source>
</evidence>
<dbReference type="InterPro" id="IPR029787">
    <property type="entry name" value="Nucleotide_cyclase"/>
</dbReference>
<keyword evidence="5" id="KW-1185">Reference proteome</keyword>
<dbReference type="SUPFAM" id="SSF55073">
    <property type="entry name" value="Nucleotide cyclase"/>
    <property type="match status" value="1"/>
</dbReference>